<organism evidence="1 2">
    <name type="scientific">Haemonchus contortus</name>
    <name type="common">Barber pole worm</name>
    <dbReference type="NCBI Taxonomy" id="6289"/>
    <lineage>
        <taxon>Eukaryota</taxon>
        <taxon>Metazoa</taxon>
        <taxon>Ecdysozoa</taxon>
        <taxon>Nematoda</taxon>
        <taxon>Chromadorea</taxon>
        <taxon>Rhabditida</taxon>
        <taxon>Rhabditina</taxon>
        <taxon>Rhabditomorpha</taxon>
        <taxon>Strongyloidea</taxon>
        <taxon>Trichostrongylidae</taxon>
        <taxon>Haemonchus</taxon>
    </lineage>
</organism>
<keyword evidence="1" id="KW-1185">Reference proteome</keyword>
<protein>
    <submittedName>
        <fullName evidence="2">Oxidase/peroxidase</fullName>
    </submittedName>
</protein>
<dbReference type="OrthoDB" id="5838683at2759"/>
<accession>A0A7I4Z551</accession>
<evidence type="ECO:0000313" key="1">
    <source>
        <dbReference type="Proteomes" id="UP000025227"/>
    </source>
</evidence>
<dbReference type="Proteomes" id="UP000025227">
    <property type="component" value="Unplaced"/>
</dbReference>
<dbReference type="WBParaSite" id="HCON_00193670-00001">
    <property type="protein sequence ID" value="HCON_00193670-00001"/>
    <property type="gene ID" value="HCON_00193670"/>
</dbReference>
<sequence length="243" mass="27875">MGFLYSSMEMNRLSMDFRALGLLISFYLLFVLVGVSSMLQNAPTKEDSGKDVTYINELILNQIHLGYVPNNNVTVTVTIRDAECFSSSTASSFAVHLAALDFDSHFQSWLTIQSEHFEYNRETGQRHFSGSFRGNLHGTNSLDECFEKLHIDCAPRADAVFIRFDNQPEDAWAIDQIFVDTSYRLGPTEEHEQKWHFEHPVLVPCSSWLDDTVTYQIGPRNGLFIGHNYRYNAEAGDWIRDWV</sequence>
<proteinExistence type="predicted"/>
<reference evidence="2" key="1">
    <citation type="submission" date="2020-12" db="UniProtKB">
        <authorList>
            <consortium name="WormBaseParasite"/>
        </authorList>
    </citation>
    <scope>IDENTIFICATION</scope>
    <source>
        <strain evidence="2">MHco3</strain>
    </source>
</reference>
<dbReference type="AlphaFoldDB" id="A0A7I4Z551"/>
<name>A0A7I4Z551_HAECO</name>
<evidence type="ECO:0000313" key="2">
    <source>
        <dbReference type="WBParaSite" id="HCON_00193670-00001"/>
    </source>
</evidence>